<dbReference type="GO" id="GO:0005524">
    <property type="term" value="F:ATP binding"/>
    <property type="evidence" value="ECO:0007669"/>
    <property type="project" value="InterPro"/>
</dbReference>
<dbReference type="InterPro" id="IPR014721">
    <property type="entry name" value="Ribsml_uS5_D2-typ_fold_subgr"/>
</dbReference>
<dbReference type="SMART" id="SM00382">
    <property type="entry name" value="AAA"/>
    <property type="match status" value="1"/>
</dbReference>
<evidence type="ECO:0000313" key="4">
    <source>
        <dbReference type="Proteomes" id="UP000035368"/>
    </source>
</evidence>
<dbReference type="CDD" id="cd00009">
    <property type="entry name" value="AAA"/>
    <property type="match status" value="1"/>
</dbReference>
<keyword evidence="4" id="KW-1185">Reference proteome</keyword>
<name>A0A0G3GS70_9CORY</name>
<feature type="domain" description="AAA+ ATPase" evidence="2">
    <location>
        <begin position="223"/>
        <end position="350"/>
    </location>
</feature>
<dbReference type="PATRIC" id="fig|1050174.4.peg.1579"/>
<comment type="similarity">
    <text evidence="1">Belongs to the Mg-chelatase subunits D/I family. ComM subfamily.</text>
</comment>
<dbReference type="InterPro" id="IPR004482">
    <property type="entry name" value="Mg_chelat-rel"/>
</dbReference>
<evidence type="ECO:0000313" key="3">
    <source>
        <dbReference type="EMBL" id="AKK03420.1"/>
    </source>
</evidence>
<dbReference type="InterPro" id="IPR000523">
    <property type="entry name" value="Mg_chelatse_chII-like_cat_dom"/>
</dbReference>
<dbReference type="InterPro" id="IPR020568">
    <property type="entry name" value="Ribosomal_Su5_D2-typ_SF"/>
</dbReference>
<dbReference type="Pfam" id="PF01078">
    <property type="entry name" value="Mg_chelatase"/>
    <property type="match status" value="1"/>
</dbReference>
<dbReference type="InterPro" id="IPR027417">
    <property type="entry name" value="P-loop_NTPase"/>
</dbReference>
<protein>
    <submittedName>
        <fullName evidence="3">Mg chelatase-related protein</fullName>
    </submittedName>
</protein>
<dbReference type="STRING" id="1050174.CEPID_07850"/>
<dbReference type="Pfam" id="PF13335">
    <property type="entry name" value="Mg_chelatase_C"/>
    <property type="match status" value="1"/>
</dbReference>
<dbReference type="InterPro" id="IPR003593">
    <property type="entry name" value="AAA+_ATPase"/>
</dbReference>
<gene>
    <name evidence="3" type="ORF">CEPID_07850</name>
</gene>
<dbReference type="Gene3D" id="3.30.230.10">
    <property type="match status" value="1"/>
</dbReference>
<evidence type="ECO:0000259" key="2">
    <source>
        <dbReference type="SMART" id="SM00382"/>
    </source>
</evidence>
<dbReference type="Gene3D" id="3.40.50.300">
    <property type="entry name" value="P-loop containing nucleotide triphosphate hydrolases"/>
    <property type="match status" value="1"/>
</dbReference>
<dbReference type="KEGG" id="cei:CEPID_07850"/>
<evidence type="ECO:0000256" key="1">
    <source>
        <dbReference type="ARBA" id="ARBA00006354"/>
    </source>
</evidence>
<proteinExistence type="inferred from homology"/>
<sequence>MTHSSTMKGLWPVLAKTYSAALVGVDATLVEVEAHIGAGLPGVYIVGLADASISESRDRMKTAMLNSQLPWPKTKVVVNLSPAGLRKSGSHFDLSIICAILIGSLREDMVRAHLQDTMFLGEVGLDGSIKPVRGVLPALRAAKAFGVTQCIIPNQNAAEAALLDGLDVMTAGHVLDIVSWARGENPLPNAGHQLPNATTPMLDMADVAGQDEARYAAEIAAAGGHHMMMVGPPGSGKSMIAARIPGLLPPLQAEECVAVTSIHSVVGTSFTSPVVSAPFVAPHHSVSRAGLLGGGSGHPLPGAVSLAHHGVLFLDEVSEIPAAVLDSLRLPLENGLVRMVRRQQEITFPAQFQLVMAANTCRCGADTPSKCTCSAALRQRFLGNVSGPLRDRVDLFVRTHAHGAVLGVGSSESSPQIAERVAVARERAAQRWARAGLEGTNNARMNPHRLRREFPADEAAMAYLAALLADGALSQRGVDRSLKVAWTIADLQGSQIPTLDHVAQAIDLHATSEQLGVAV</sequence>
<reference evidence="3 4" key="1">
    <citation type="submission" date="2015-05" db="EMBL/GenBank/DDBJ databases">
        <title>Complete genome sequence of Corynebacterium epidermidicanis DSM 45586, isolated from the skin of a dog suffering from pruritus.</title>
        <authorList>
            <person name="Ruckert C."/>
            <person name="Albersmeier A."/>
            <person name="Winkler A."/>
            <person name="Tauch A."/>
        </authorList>
    </citation>
    <scope>NUCLEOTIDE SEQUENCE [LARGE SCALE GENOMIC DNA]</scope>
    <source>
        <strain evidence="3 4">DSM 45586</strain>
    </source>
</reference>
<dbReference type="PANTHER" id="PTHR32039:SF7">
    <property type="entry name" value="COMPETENCE PROTEIN COMM"/>
    <property type="match status" value="1"/>
</dbReference>
<dbReference type="InterPro" id="IPR045006">
    <property type="entry name" value="CHLI-like"/>
</dbReference>
<dbReference type="InterPro" id="IPR025158">
    <property type="entry name" value="Mg_chelat-rel_C"/>
</dbReference>
<dbReference type="Pfam" id="PF13541">
    <property type="entry name" value="ChlI"/>
    <property type="match status" value="1"/>
</dbReference>
<dbReference type="AlphaFoldDB" id="A0A0G3GS70"/>
<dbReference type="EMBL" id="CP011541">
    <property type="protein sequence ID" value="AKK03420.1"/>
    <property type="molecule type" value="Genomic_DNA"/>
</dbReference>
<dbReference type="NCBIfam" id="TIGR00368">
    <property type="entry name" value="YifB family Mg chelatase-like AAA ATPase"/>
    <property type="match status" value="1"/>
</dbReference>
<dbReference type="SUPFAM" id="SSF52540">
    <property type="entry name" value="P-loop containing nucleoside triphosphate hydrolases"/>
    <property type="match status" value="1"/>
</dbReference>
<accession>A0A0G3GS70</accession>
<dbReference type="SUPFAM" id="SSF54211">
    <property type="entry name" value="Ribosomal protein S5 domain 2-like"/>
    <property type="match status" value="1"/>
</dbReference>
<dbReference type="PANTHER" id="PTHR32039">
    <property type="entry name" value="MAGNESIUM-CHELATASE SUBUNIT CHLI"/>
    <property type="match status" value="1"/>
</dbReference>
<dbReference type="Proteomes" id="UP000035368">
    <property type="component" value="Chromosome"/>
</dbReference>
<organism evidence="3 4">
    <name type="scientific">Corynebacterium epidermidicanis</name>
    <dbReference type="NCBI Taxonomy" id="1050174"/>
    <lineage>
        <taxon>Bacteria</taxon>
        <taxon>Bacillati</taxon>
        <taxon>Actinomycetota</taxon>
        <taxon>Actinomycetes</taxon>
        <taxon>Mycobacteriales</taxon>
        <taxon>Corynebacteriaceae</taxon>
        <taxon>Corynebacterium</taxon>
    </lineage>
</organism>